<sequence>MVGKVEKLLSIDFIFFMIITLHLKVTAHESTLGLCPSQSSCLETLKLQVKRRQDSLIPWPKAVVRLGLNGVAPRPAISQTTTPFGTLYVFQDPLTLKANSNSKIVGTAEGTSITSSLDGLQSVSIAKITLKMKHHKGSISVMGGTHNTKPSNQPVVGGTGDFLFVQGYVTSSPVDLARVTVIFKIQFHLYWPPYAIPSNSK</sequence>
<name>A0ABS8WN92_DATST</name>
<dbReference type="InterPro" id="IPR044859">
    <property type="entry name" value="Allene_oxi_cyc_Dirigent"/>
</dbReference>
<proteinExistence type="inferred from homology"/>
<evidence type="ECO:0000313" key="5">
    <source>
        <dbReference type="EMBL" id="MCE3052275.1"/>
    </source>
</evidence>
<dbReference type="Proteomes" id="UP000823775">
    <property type="component" value="Unassembled WGS sequence"/>
</dbReference>
<evidence type="ECO:0000256" key="4">
    <source>
        <dbReference type="RuleBase" id="RU363099"/>
    </source>
</evidence>
<dbReference type="InterPro" id="IPR004265">
    <property type="entry name" value="Dirigent"/>
</dbReference>
<comment type="caution">
    <text evidence="5">The sequence shown here is derived from an EMBL/GenBank/DDBJ whole genome shotgun (WGS) entry which is preliminary data.</text>
</comment>
<dbReference type="Pfam" id="PF03018">
    <property type="entry name" value="Dirigent"/>
    <property type="match status" value="1"/>
</dbReference>
<evidence type="ECO:0000256" key="1">
    <source>
        <dbReference type="ARBA" id="ARBA00010746"/>
    </source>
</evidence>
<comment type="function">
    <text evidence="4">Dirigent proteins impart stereoselectivity on the phenoxy radical-coupling reaction, yielding optically active lignans from two molecules of coniferyl alcohol in the biosynthesis of lignans, flavonolignans, and alkaloids and thus plays a central role in plant secondary metabolism.</text>
</comment>
<reference evidence="5 6" key="1">
    <citation type="journal article" date="2021" name="BMC Genomics">
        <title>Datura genome reveals duplications of psychoactive alkaloid biosynthetic genes and high mutation rate following tissue culture.</title>
        <authorList>
            <person name="Rajewski A."/>
            <person name="Carter-House D."/>
            <person name="Stajich J."/>
            <person name="Litt A."/>
        </authorList>
    </citation>
    <scope>NUCLEOTIDE SEQUENCE [LARGE SCALE GENOMIC DNA]</scope>
    <source>
        <strain evidence="5">AR-01</strain>
    </source>
</reference>
<comment type="subcellular location">
    <subcellularLocation>
        <location evidence="4">Secreted</location>
        <location evidence="4">Extracellular space</location>
        <location evidence="4">Apoplast</location>
    </subcellularLocation>
</comment>
<comment type="subunit">
    <text evidence="2 4">Homodimer.</text>
</comment>
<organism evidence="5 6">
    <name type="scientific">Datura stramonium</name>
    <name type="common">Jimsonweed</name>
    <name type="synonym">Common thornapple</name>
    <dbReference type="NCBI Taxonomy" id="4076"/>
    <lineage>
        <taxon>Eukaryota</taxon>
        <taxon>Viridiplantae</taxon>
        <taxon>Streptophyta</taxon>
        <taxon>Embryophyta</taxon>
        <taxon>Tracheophyta</taxon>
        <taxon>Spermatophyta</taxon>
        <taxon>Magnoliopsida</taxon>
        <taxon>eudicotyledons</taxon>
        <taxon>Gunneridae</taxon>
        <taxon>Pentapetalae</taxon>
        <taxon>asterids</taxon>
        <taxon>lamiids</taxon>
        <taxon>Solanales</taxon>
        <taxon>Solanaceae</taxon>
        <taxon>Solanoideae</taxon>
        <taxon>Datureae</taxon>
        <taxon>Datura</taxon>
    </lineage>
</organism>
<evidence type="ECO:0000256" key="3">
    <source>
        <dbReference type="ARBA" id="ARBA00022525"/>
    </source>
</evidence>
<evidence type="ECO:0000313" key="6">
    <source>
        <dbReference type="Proteomes" id="UP000823775"/>
    </source>
</evidence>
<accession>A0ABS8WN92</accession>
<dbReference type="PANTHER" id="PTHR47586">
    <property type="entry name" value="DIRIGENT PROTEIN"/>
    <property type="match status" value="1"/>
</dbReference>
<protein>
    <recommendedName>
        <fullName evidence="4">Dirigent protein</fullName>
    </recommendedName>
</protein>
<dbReference type="Gene3D" id="2.40.480.10">
    <property type="entry name" value="Allene oxide cyclase-like"/>
    <property type="match status" value="1"/>
</dbReference>
<dbReference type="EMBL" id="JACEIK010009378">
    <property type="protein sequence ID" value="MCE3052275.1"/>
    <property type="molecule type" value="Genomic_DNA"/>
</dbReference>
<evidence type="ECO:0000256" key="2">
    <source>
        <dbReference type="ARBA" id="ARBA00011738"/>
    </source>
</evidence>
<comment type="similarity">
    <text evidence="1 4">Belongs to the plant dirigent protein family.</text>
</comment>
<keyword evidence="4" id="KW-0052">Apoplast</keyword>
<gene>
    <name evidence="5" type="ORF">HAX54_052056</name>
</gene>
<keyword evidence="6" id="KW-1185">Reference proteome</keyword>
<dbReference type="PANTHER" id="PTHR47586:SF1">
    <property type="entry name" value="DIRIGENT PROTEIN"/>
    <property type="match status" value="1"/>
</dbReference>
<keyword evidence="3 4" id="KW-0964">Secreted</keyword>